<evidence type="ECO:0000313" key="2">
    <source>
        <dbReference type="EMBL" id="TBN06452.1"/>
    </source>
</evidence>
<sequence length="137" mass="15668">MTYLKTKENDSDVIAYINAIEDDAKKEDALILLELMERITGFKAKMWGNRIIGFGNYLYKTKAGKEGEWFLTGFSPTKTNVSLHLMFGLTEETDLLEKLGKHKIGKGCLYLKKLADVDILVLEKLVSKTFKRMQKEV</sequence>
<organism evidence="2 3">
    <name type="scientific">Hyunsoonleella flava</name>
    <dbReference type="NCBI Taxonomy" id="2527939"/>
    <lineage>
        <taxon>Bacteria</taxon>
        <taxon>Pseudomonadati</taxon>
        <taxon>Bacteroidota</taxon>
        <taxon>Flavobacteriia</taxon>
        <taxon>Flavobacteriales</taxon>
        <taxon>Flavobacteriaceae</taxon>
    </lineage>
</organism>
<accession>A0A4Q9FHM8</accession>
<dbReference type="AlphaFoldDB" id="A0A4Q9FHM8"/>
<reference evidence="2 3" key="1">
    <citation type="submission" date="2019-02" db="EMBL/GenBank/DDBJ databases">
        <title>Hyunsoonleella sp., isolated from marine sediment.</title>
        <authorList>
            <person name="Liu B.-T."/>
        </authorList>
    </citation>
    <scope>NUCLEOTIDE SEQUENCE [LARGE SCALE GENOMIC DNA]</scope>
    <source>
        <strain evidence="2 3">T58</strain>
    </source>
</reference>
<gene>
    <name evidence="2" type="ORF">EYD45_00800</name>
</gene>
<dbReference type="Pfam" id="PF08818">
    <property type="entry name" value="DUF1801"/>
    <property type="match status" value="1"/>
</dbReference>
<dbReference type="RefSeq" id="WP_130962442.1">
    <property type="nucleotide sequence ID" value="NZ_SIRT01000001.1"/>
</dbReference>
<name>A0A4Q9FHM8_9FLAO</name>
<comment type="caution">
    <text evidence="2">The sequence shown here is derived from an EMBL/GenBank/DDBJ whole genome shotgun (WGS) entry which is preliminary data.</text>
</comment>
<evidence type="ECO:0000259" key="1">
    <source>
        <dbReference type="Pfam" id="PF08818"/>
    </source>
</evidence>
<protein>
    <submittedName>
        <fullName evidence="2">DUF1801 domain-containing protein</fullName>
    </submittedName>
</protein>
<dbReference type="InterPro" id="IPR014922">
    <property type="entry name" value="YdhG-like"/>
</dbReference>
<keyword evidence="3" id="KW-1185">Reference proteome</keyword>
<dbReference type="OrthoDB" id="5951444at2"/>
<dbReference type="EMBL" id="SIRT01000001">
    <property type="protein sequence ID" value="TBN06452.1"/>
    <property type="molecule type" value="Genomic_DNA"/>
</dbReference>
<feature type="domain" description="YdhG-like" evidence="1">
    <location>
        <begin position="25"/>
        <end position="128"/>
    </location>
</feature>
<proteinExistence type="predicted"/>
<dbReference type="Proteomes" id="UP000291142">
    <property type="component" value="Unassembled WGS sequence"/>
</dbReference>
<evidence type="ECO:0000313" key="3">
    <source>
        <dbReference type="Proteomes" id="UP000291142"/>
    </source>
</evidence>